<dbReference type="AlphaFoldDB" id="A0A7U2FEB2"/>
<feature type="compositionally biased region" description="Basic and acidic residues" evidence="1">
    <location>
        <begin position="1"/>
        <end position="12"/>
    </location>
</feature>
<evidence type="ECO:0000313" key="3">
    <source>
        <dbReference type="Proteomes" id="UP000663193"/>
    </source>
</evidence>
<reference evidence="3" key="1">
    <citation type="journal article" date="2021" name="BMC Genomics">
        <title>Chromosome-level genome assembly and manually-curated proteome of model necrotroph Parastagonospora nodorum Sn15 reveals a genome-wide trove of candidate effector homologs, and redundancy of virulence-related functions within an accessory chromosome.</title>
        <authorList>
            <person name="Bertazzoni S."/>
            <person name="Jones D.A.B."/>
            <person name="Phan H.T."/>
            <person name="Tan K.-C."/>
            <person name="Hane J.K."/>
        </authorList>
    </citation>
    <scope>NUCLEOTIDE SEQUENCE [LARGE SCALE GENOMIC DNA]</scope>
    <source>
        <strain evidence="3">SN15 / ATCC MYA-4574 / FGSC 10173)</strain>
    </source>
</reference>
<protein>
    <submittedName>
        <fullName evidence="2">Uncharacterized protein</fullName>
    </submittedName>
</protein>
<keyword evidence="3" id="KW-1185">Reference proteome</keyword>
<evidence type="ECO:0000313" key="2">
    <source>
        <dbReference type="EMBL" id="QRD03702.1"/>
    </source>
</evidence>
<dbReference type="EMBL" id="CP069037">
    <property type="protein sequence ID" value="QRD03702.1"/>
    <property type="molecule type" value="Genomic_DNA"/>
</dbReference>
<organism evidence="2 3">
    <name type="scientific">Phaeosphaeria nodorum (strain SN15 / ATCC MYA-4574 / FGSC 10173)</name>
    <name type="common">Glume blotch fungus</name>
    <name type="synonym">Parastagonospora nodorum</name>
    <dbReference type="NCBI Taxonomy" id="321614"/>
    <lineage>
        <taxon>Eukaryota</taxon>
        <taxon>Fungi</taxon>
        <taxon>Dikarya</taxon>
        <taxon>Ascomycota</taxon>
        <taxon>Pezizomycotina</taxon>
        <taxon>Dothideomycetes</taxon>
        <taxon>Pleosporomycetidae</taxon>
        <taxon>Pleosporales</taxon>
        <taxon>Pleosporineae</taxon>
        <taxon>Phaeosphaeriaceae</taxon>
        <taxon>Parastagonospora</taxon>
    </lineage>
</organism>
<feature type="region of interest" description="Disordered" evidence="1">
    <location>
        <begin position="1"/>
        <end position="51"/>
    </location>
</feature>
<dbReference type="VEuPathDB" id="FungiDB:JI435_420160"/>
<accession>A0A7U2FEB2</accession>
<name>A0A7U2FEB2_PHANO</name>
<gene>
    <name evidence="2" type="ORF">JI435_420160</name>
</gene>
<dbReference type="Proteomes" id="UP000663193">
    <property type="component" value="Chromosome 15"/>
</dbReference>
<proteinExistence type="predicted"/>
<evidence type="ECO:0000256" key="1">
    <source>
        <dbReference type="SAM" id="MobiDB-lite"/>
    </source>
</evidence>
<sequence>MDRSVVRSRDIQLEVQSGQKWVGGSRPGPRRHSEREGLSARAGGHSVLAGE</sequence>